<dbReference type="FunFam" id="3.30.2230.10:FF:000004">
    <property type="entry name" value="Ubiquitin carboxyl-terminal hydrolase 32"/>
    <property type="match status" value="1"/>
</dbReference>
<gene>
    <name evidence="23" type="ORF">COCON_G00192490</name>
</gene>
<dbReference type="PROSITE" id="PS51751">
    <property type="entry name" value="EXPERA"/>
    <property type="match status" value="1"/>
</dbReference>
<dbReference type="InterPro" id="IPR018247">
    <property type="entry name" value="EF_Hand_1_Ca_BS"/>
</dbReference>
<feature type="transmembrane region" description="Helical" evidence="18">
    <location>
        <begin position="1714"/>
        <end position="1735"/>
    </location>
</feature>
<dbReference type="Pfam" id="PF05241">
    <property type="entry name" value="EBP"/>
    <property type="match status" value="1"/>
</dbReference>
<dbReference type="CDD" id="cd00051">
    <property type="entry name" value="EFh"/>
    <property type="match status" value="1"/>
</dbReference>
<dbReference type="FunFam" id="1.10.238.10:FF:000081">
    <property type="entry name" value="Ubiquitin carboxyl-terminal hydrolase 32"/>
    <property type="match status" value="1"/>
</dbReference>
<dbReference type="InterPro" id="IPR011992">
    <property type="entry name" value="EF-hand-dom_pair"/>
</dbReference>
<dbReference type="PROSITE" id="PS50222">
    <property type="entry name" value="EF_HAND_2"/>
    <property type="match status" value="2"/>
</dbReference>
<dbReference type="PROSITE" id="PS00973">
    <property type="entry name" value="USP_2"/>
    <property type="match status" value="1"/>
</dbReference>
<keyword evidence="8" id="KW-0677">Repeat</keyword>
<proteinExistence type="predicted"/>
<evidence type="ECO:0000256" key="17">
    <source>
        <dbReference type="SAM" id="MobiDB-lite"/>
    </source>
</evidence>
<dbReference type="EC" id="3.4.19.12" evidence="3"/>
<evidence type="ECO:0000256" key="1">
    <source>
        <dbReference type="ARBA" id="ARBA00000707"/>
    </source>
</evidence>
<dbReference type="PANTHER" id="PTHR21646">
    <property type="entry name" value="UBIQUITIN CARBOXYL-TERMINAL HYDROLASE"/>
    <property type="match status" value="1"/>
</dbReference>
<dbReference type="SMART" id="SM00695">
    <property type="entry name" value="DUSP"/>
    <property type="match status" value="1"/>
</dbReference>
<dbReference type="FunFam" id="3.90.70.10:FF:000110">
    <property type="entry name" value="ubiquitin carboxyl-terminal hydrolase 32 isoform X2"/>
    <property type="match status" value="1"/>
</dbReference>
<evidence type="ECO:0000256" key="10">
    <source>
        <dbReference type="ARBA" id="ARBA00022801"/>
    </source>
</evidence>
<reference evidence="23" key="1">
    <citation type="journal article" date="2023" name="Science">
        <title>Genome structures resolve the early diversification of teleost fishes.</title>
        <authorList>
            <person name="Parey E."/>
            <person name="Louis A."/>
            <person name="Montfort J."/>
            <person name="Bouchez O."/>
            <person name="Roques C."/>
            <person name="Iampietro C."/>
            <person name="Lluch J."/>
            <person name="Castinel A."/>
            <person name="Donnadieu C."/>
            <person name="Desvignes T."/>
            <person name="Floi Bucao C."/>
            <person name="Jouanno E."/>
            <person name="Wen M."/>
            <person name="Mejri S."/>
            <person name="Dirks R."/>
            <person name="Jansen H."/>
            <person name="Henkel C."/>
            <person name="Chen W.J."/>
            <person name="Zahm M."/>
            <person name="Cabau C."/>
            <person name="Klopp C."/>
            <person name="Thompson A.W."/>
            <person name="Robinson-Rechavi M."/>
            <person name="Braasch I."/>
            <person name="Lecointre G."/>
            <person name="Bobe J."/>
            <person name="Postlethwait J.H."/>
            <person name="Berthelot C."/>
            <person name="Roest Crollius H."/>
            <person name="Guiguen Y."/>
        </authorList>
    </citation>
    <scope>NUCLEOTIDE SEQUENCE</scope>
    <source>
        <strain evidence="23">Concon-B</strain>
    </source>
</reference>
<keyword evidence="9" id="KW-0833">Ubl conjugation pathway</keyword>
<evidence type="ECO:0000259" key="21">
    <source>
        <dbReference type="PROSITE" id="PS51283"/>
    </source>
</evidence>
<evidence type="ECO:0000256" key="11">
    <source>
        <dbReference type="ARBA" id="ARBA00022807"/>
    </source>
</evidence>
<evidence type="ECO:0000256" key="8">
    <source>
        <dbReference type="ARBA" id="ARBA00022737"/>
    </source>
</evidence>
<keyword evidence="7" id="KW-0479">Metal-binding</keyword>
<dbReference type="GO" id="GO:0016020">
    <property type="term" value="C:membrane"/>
    <property type="evidence" value="ECO:0007669"/>
    <property type="project" value="UniProtKB-SubCell"/>
</dbReference>
<dbReference type="SMART" id="SM00054">
    <property type="entry name" value="EFh"/>
    <property type="match status" value="3"/>
</dbReference>
<evidence type="ECO:0000259" key="22">
    <source>
        <dbReference type="PROSITE" id="PS51751"/>
    </source>
</evidence>
<evidence type="ECO:0000256" key="9">
    <source>
        <dbReference type="ARBA" id="ARBA00022786"/>
    </source>
</evidence>
<dbReference type="PROSITE" id="PS00972">
    <property type="entry name" value="USP_1"/>
    <property type="match status" value="1"/>
</dbReference>
<organism evidence="23 24">
    <name type="scientific">Conger conger</name>
    <name type="common">Conger eel</name>
    <name type="synonym">Muraena conger</name>
    <dbReference type="NCBI Taxonomy" id="82655"/>
    <lineage>
        <taxon>Eukaryota</taxon>
        <taxon>Metazoa</taxon>
        <taxon>Chordata</taxon>
        <taxon>Craniata</taxon>
        <taxon>Vertebrata</taxon>
        <taxon>Euteleostomi</taxon>
        <taxon>Actinopterygii</taxon>
        <taxon>Neopterygii</taxon>
        <taxon>Teleostei</taxon>
        <taxon>Anguilliformes</taxon>
        <taxon>Congridae</taxon>
        <taxon>Conger</taxon>
    </lineage>
</organism>
<dbReference type="Gene3D" id="3.10.20.90">
    <property type="entry name" value="Phosphatidylinositol 3-kinase Catalytic Subunit, Chain A, domain 1"/>
    <property type="match status" value="1"/>
</dbReference>
<evidence type="ECO:0000256" key="14">
    <source>
        <dbReference type="ARBA" id="ARBA00023136"/>
    </source>
</evidence>
<dbReference type="InterPro" id="IPR006615">
    <property type="entry name" value="Pept_C19_DUSP"/>
</dbReference>
<dbReference type="InterPro" id="IPR033118">
    <property type="entry name" value="EXPERA"/>
</dbReference>
<dbReference type="GO" id="GO:0004843">
    <property type="term" value="F:cysteine-type deubiquitinase activity"/>
    <property type="evidence" value="ECO:0007669"/>
    <property type="project" value="UniProtKB-EC"/>
</dbReference>
<dbReference type="SUPFAM" id="SSF143791">
    <property type="entry name" value="DUSP-like"/>
    <property type="match status" value="1"/>
</dbReference>
<evidence type="ECO:0000313" key="24">
    <source>
        <dbReference type="Proteomes" id="UP001152803"/>
    </source>
</evidence>
<feature type="compositionally biased region" description="Low complexity" evidence="17">
    <location>
        <begin position="1377"/>
        <end position="1391"/>
    </location>
</feature>
<accession>A0A9Q1D426</accession>
<dbReference type="InterPro" id="IPR001394">
    <property type="entry name" value="Peptidase_C19_UCH"/>
</dbReference>
<dbReference type="PRINTS" id="PR00450">
    <property type="entry name" value="RECOVERIN"/>
</dbReference>
<dbReference type="InterPro" id="IPR038765">
    <property type="entry name" value="Papain-like_cys_pep_sf"/>
</dbReference>
<keyword evidence="10" id="KW-0378">Hydrolase</keyword>
<evidence type="ECO:0000256" key="12">
    <source>
        <dbReference type="ARBA" id="ARBA00022837"/>
    </source>
</evidence>
<feature type="domain" description="USP" evidence="20">
    <location>
        <begin position="737"/>
        <end position="1524"/>
    </location>
</feature>
<feature type="domain" description="DUSP" evidence="21">
    <location>
        <begin position="369"/>
        <end position="580"/>
    </location>
</feature>
<feature type="region of interest" description="Disordered" evidence="17">
    <location>
        <begin position="1305"/>
        <end position="1400"/>
    </location>
</feature>
<evidence type="ECO:0000256" key="18">
    <source>
        <dbReference type="SAM" id="Phobius"/>
    </source>
</evidence>
<feature type="domain" description="EF-hand" evidence="19">
    <location>
        <begin position="264"/>
        <end position="299"/>
    </location>
</feature>
<dbReference type="InterPro" id="IPR028889">
    <property type="entry name" value="USP"/>
</dbReference>
<evidence type="ECO:0000256" key="3">
    <source>
        <dbReference type="ARBA" id="ARBA00012759"/>
    </source>
</evidence>
<dbReference type="FunFam" id="3.10.20.90:FF:000068">
    <property type="entry name" value="Ubiquitin carboxyl-terminal hydrolase 32"/>
    <property type="match status" value="1"/>
</dbReference>
<feature type="region of interest" description="Disordered" evidence="17">
    <location>
        <begin position="461"/>
        <end position="507"/>
    </location>
</feature>
<dbReference type="SUPFAM" id="SSF47473">
    <property type="entry name" value="EF-hand"/>
    <property type="match status" value="2"/>
</dbReference>
<dbReference type="Gene3D" id="1.10.238.10">
    <property type="entry name" value="EF-hand"/>
    <property type="match status" value="2"/>
</dbReference>
<keyword evidence="6 16" id="KW-0812">Transmembrane</keyword>
<dbReference type="PANTHER" id="PTHR21646:SF76">
    <property type="entry name" value="UBIQUITIN CARBOXYL-TERMINAL HYDROLASE 32"/>
    <property type="match status" value="1"/>
</dbReference>
<dbReference type="Gene3D" id="3.30.2230.10">
    <property type="entry name" value="DUSP-like"/>
    <property type="match status" value="1"/>
</dbReference>
<dbReference type="GO" id="GO:0006508">
    <property type="term" value="P:proteolysis"/>
    <property type="evidence" value="ECO:0007669"/>
    <property type="project" value="UniProtKB-KW"/>
</dbReference>
<evidence type="ECO:0000256" key="4">
    <source>
        <dbReference type="ARBA" id="ARBA00022553"/>
    </source>
</evidence>
<evidence type="ECO:0000256" key="16">
    <source>
        <dbReference type="PROSITE-ProRule" id="PRU01087"/>
    </source>
</evidence>
<protein>
    <recommendedName>
        <fullName evidence="15">Ubiquitin carboxyl-terminal hydrolase 32</fullName>
        <ecNumber evidence="3">3.4.19.12</ecNumber>
    </recommendedName>
</protein>
<keyword evidence="4" id="KW-0597">Phosphoprotein</keyword>
<dbReference type="InterPro" id="IPR050185">
    <property type="entry name" value="Ub_carboxyl-term_hydrolase"/>
</dbReference>
<dbReference type="Pfam" id="PF13202">
    <property type="entry name" value="EF-hand_5"/>
    <property type="match status" value="1"/>
</dbReference>
<evidence type="ECO:0000259" key="19">
    <source>
        <dbReference type="PROSITE" id="PS50222"/>
    </source>
</evidence>
<dbReference type="InterPro" id="IPR018200">
    <property type="entry name" value="USP_CS"/>
</dbReference>
<evidence type="ECO:0000256" key="13">
    <source>
        <dbReference type="ARBA" id="ARBA00022989"/>
    </source>
</evidence>
<dbReference type="Proteomes" id="UP001152803">
    <property type="component" value="Unassembled WGS sequence"/>
</dbReference>
<dbReference type="OrthoDB" id="265776at2759"/>
<dbReference type="PROSITE" id="PS50235">
    <property type="entry name" value="USP_3"/>
    <property type="match status" value="1"/>
</dbReference>
<comment type="subcellular location">
    <subcellularLocation>
        <location evidence="2">Membrane</location>
        <topology evidence="2">Multi-pass membrane protein</topology>
    </subcellularLocation>
</comment>
<dbReference type="InterPro" id="IPR002048">
    <property type="entry name" value="EF_hand_dom"/>
</dbReference>
<keyword evidence="24" id="KW-1185">Reference proteome</keyword>
<evidence type="ECO:0000256" key="15">
    <source>
        <dbReference type="ARBA" id="ARBA00071642"/>
    </source>
</evidence>
<feature type="domain" description="EF-hand" evidence="19">
    <location>
        <begin position="228"/>
        <end position="263"/>
    </location>
</feature>
<feature type="transmembrane region" description="Helical" evidence="18">
    <location>
        <begin position="1638"/>
        <end position="1662"/>
    </location>
</feature>
<feature type="domain" description="EXPERA" evidence="22">
    <location>
        <begin position="1539"/>
        <end position="1729"/>
    </location>
</feature>
<dbReference type="GO" id="GO:0016579">
    <property type="term" value="P:protein deubiquitination"/>
    <property type="evidence" value="ECO:0007669"/>
    <property type="project" value="InterPro"/>
</dbReference>
<dbReference type="SUPFAM" id="SSF54001">
    <property type="entry name" value="Cysteine proteinases"/>
    <property type="match status" value="1"/>
</dbReference>
<evidence type="ECO:0000313" key="23">
    <source>
        <dbReference type="EMBL" id="KAJ8257097.1"/>
    </source>
</evidence>
<feature type="region of interest" description="Disordered" evidence="17">
    <location>
        <begin position="1433"/>
        <end position="1457"/>
    </location>
</feature>
<keyword evidence="11" id="KW-0788">Thiol protease</keyword>
<dbReference type="GO" id="GO:0005509">
    <property type="term" value="F:calcium ion binding"/>
    <property type="evidence" value="ECO:0007669"/>
    <property type="project" value="InterPro"/>
</dbReference>
<evidence type="ECO:0000256" key="2">
    <source>
        <dbReference type="ARBA" id="ARBA00004141"/>
    </source>
</evidence>
<evidence type="ECO:0000256" key="7">
    <source>
        <dbReference type="ARBA" id="ARBA00022723"/>
    </source>
</evidence>
<sequence>MGAKESRIGFLSYDEAIKRVTDVELRRLKDAFKRTSGLACYMTQQCFYREVLGDAVPPKVAEVIYSSFGGTAKGLHFNNLIVGLVLLTRGRDEEKAKYIFSLFASESGSHATREDMEGMLQAVDGEIPTSLRKFFTEGEKVNYEKFKSWLLQNKEAFTFSRWLLSGGVSVTLTDDSDTPTFYQTLAGVTHLEESDIIDLEKRYWLLKAQSGTGRFDLETFVPLVSPPIHTSLSEGLFHAFDENRDNHIDFKEISCGLSACCRGPIAERQKFCFKVFDVDRDGVLSRAEIQDMIVALLEVWKDNRTDSLPEQHANVSDIVDDILKMHDTTKLGHLTLEDYQMWSVKSALANEFLNLLFQVCHIVLGLRPATPEEEGQIIRGWLERESRYGLQPGHSWFLISIQWWQQWKDYVQYDNRPIVGDQPSVLGVGRGQHWGTSVTVISDQVGMPNCSLSEEKFCDDISSSSEASEDNSGLHASSSPVTDCFPRAHSHSPPDSQTPNGILLPPLAAQRPGAIDNQPLVTPEPVKAPTLTLEGGRLRRTQNLLPSRDFETVPEPVWRALYHWYGANLSLPRPVIRQTKTGCPELELFPCYLLFLRQQPASRTPQSNIWVNMGMSSLRMQPLPRGNVPPCSAPLKRLLAYTGCFSRMASIRDVHLHLSQRLRIKDEDLRLWLYNGENYLTLLDDEEHTLESLKIQDEQHLVIEVRNKDMSWPEEMCFIANSSKMDRHKVPTEKGATGLSNLGNTCFMNSSIQCVSNTKPLTQYFISGRHLFELNRTNPIGMRGHMAKCYGDLVQELWSGTQKNVAPLKLRWTIAKYAPRFSGFQQQDSQEVLAFLLDGLHEDLNRVTHKPYVELKDSDGRPDWEVASEAWDNHLRRNRSIVVDLFHGQLKSQVKCKTCGHISARFDPFNFLSLPLPMDSSMHLEITVIKLDGSTPVRFGLRLNMDEKYTGLKRQLSELCCMKPEQILLAEVHSSNIKNFPLDNQKVRLSVNGFLCAFEIPVPGSPTSVTSPTQTEAPAVLNGTGAITADGGALRPGLIPNGVAHSGPERSLANGVPNGHVLPQDSPFIGYIIAMHRKMMRTELYFLSSQKNRPSLFGMPLIVPCTVNTRTRDLYDAVWIQVSRLASPLPPQEASNHAQDCDDSLGYQYPFTLRVVQKDGNSCAWCPWYRFCRGCTVDCNEDRAALGNAYIAVDWDPTALHLRYQTSQERIVEEHSSVEHSRRAQAEPVSLHSCLRAFTSEEELGEDQLYYCSKCHAHRLATKKLELWRLPPILIVHLKRFQFVNGRWIKSQKIVKFPRESFDPSTFLAPREGPGQPGLGEGLGEEPVKLGGGDIGSSAPLSVAGFPSNVKGVGKKSSRTSSPCSSPRGGARRQGRLRLPQLPQLPQLPRPRLSHSKESLDCSVAMETEQGAAPDGWSLDASGPDCDVVMVNGLGPDVAPDNSQSQASLEPDTAPRPRDDICLDPVYNLYAISCHSGILGGGHYVTYAKNPNDKWYCYNDSSCKEVQSEEIDTDSAYILFYEQQGVDYSQFLPKTDGKRWPTPVAWMRTLSPTTRSTACCSDGALFWPRPRADARTHSCGTEAQSQAAGVPERQAAGILENGNAETLLPEHIYPQTLKDLLQWYAAEFKDPMMLDPPVWFKSFIFCEVLVQMPFFPVATYAFCKGGCRWIRTPAIIYSAHVATTLMPILSYILFHEFPAAPHPGPQTLGERLTLVSIYAPYLLIPIMLLFTMLFSPAYSPALQAREGKKLQ</sequence>
<dbReference type="PROSITE" id="PS51283">
    <property type="entry name" value="DUSP"/>
    <property type="match status" value="1"/>
</dbReference>
<dbReference type="FunFam" id="3.90.70.10:FF:000018">
    <property type="entry name" value="Ubiquitin carboxyl-terminal hydrolase 32"/>
    <property type="match status" value="1"/>
</dbReference>
<comment type="caution">
    <text evidence="23">The sequence shown here is derived from an EMBL/GenBank/DDBJ whole genome shotgun (WGS) entry which is preliminary data.</text>
</comment>
<dbReference type="Pfam" id="PF06337">
    <property type="entry name" value="DUSP"/>
    <property type="match status" value="1"/>
</dbReference>
<keyword evidence="12" id="KW-0106">Calcium</keyword>
<name>A0A9Q1D426_CONCO</name>
<evidence type="ECO:0000256" key="5">
    <source>
        <dbReference type="ARBA" id="ARBA00022670"/>
    </source>
</evidence>
<evidence type="ECO:0000259" key="20">
    <source>
        <dbReference type="PROSITE" id="PS50235"/>
    </source>
</evidence>
<feature type="transmembrane region" description="Helical" evidence="18">
    <location>
        <begin position="1674"/>
        <end position="1694"/>
    </location>
</feature>
<dbReference type="Gene3D" id="3.90.70.10">
    <property type="entry name" value="Cysteine proteinases"/>
    <property type="match status" value="2"/>
</dbReference>
<evidence type="ECO:0000256" key="6">
    <source>
        <dbReference type="ARBA" id="ARBA00022692"/>
    </source>
</evidence>
<dbReference type="PROSITE" id="PS00018">
    <property type="entry name" value="EF_HAND_1"/>
    <property type="match status" value="2"/>
</dbReference>
<keyword evidence="14 16" id="KW-0472">Membrane</keyword>
<dbReference type="Pfam" id="PF25265">
    <property type="entry name" value="USP32_N"/>
    <property type="match status" value="1"/>
</dbReference>
<dbReference type="GO" id="GO:0005794">
    <property type="term" value="C:Golgi apparatus"/>
    <property type="evidence" value="ECO:0007669"/>
    <property type="project" value="TreeGrafter"/>
</dbReference>
<keyword evidence="13 16" id="KW-1133">Transmembrane helix</keyword>
<dbReference type="Pfam" id="PF00443">
    <property type="entry name" value="UCH"/>
    <property type="match status" value="1"/>
</dbReference>
<feature type="compositionally biased region" description="Low complexity" evidence="17">
    <location>
        <begin position="1359"/>
        <end position="1369"/>
    </location>
</feature>
<dbReference type="InterPro" id="IPR035927">
    <property type="entry name" value="DUSP-like_sf"/>
</dbReference>
<dbReference type="EMBL" id="JAFJMO010000014">
    <property type="protein sequence ID" value="KAJ8257097.1"/>
    <property type="molecule type" value="Genomic_DNA"/>
</dbReference>
<dbReference type="InterPro" id="IPR057368">
    <property type="entry name" value="USP32_N"/>
</dbReference>
<comment type="catalytic activity">
    <reaction evidence="1">
        <text>Thiol-dependent hydrolysis of ester, thioester, amide, peptide and isopeptide bonds formed by the C-terminal Gly of ubiquitin (a 76-residue protein attached to proteins as an intracellular targeting signal).</text>
        <dbReference type="EC" id="3.4.19.12"/>
    </reaction>
</comment>
<keyword evidence="5" id="KW-0645">Protease</keyword>